<dbReference type="AlphaFoldDB" id="A0AAJ0HB21"/>
<dbReference type="Proteomes" id="UP001275084">
    <property type="component" value="Unassembled WGS sequence"/>
</dbReference>
<keyword evidence="3" id="KW-1185">Reference proteome</keyword>
<accession>A0AAJ0HB21</accession>
<evidence type="ECO:0000259" key="1">
    <source>
        <dbReference type="PROSITE" id="PS50181"/>
    </source>
</evidence>
<dbReference type="InterPro" id="IPR001810">
    <property type="entry name" value="F-box_dom"/>
</dbReference>
<dbReference type="EMBL" id="JAUIQD010000006">
    <property type="protein sequence ID" value="KAK3346314.1"/>
    <property type="molecule type" value="Genomic_DNA"/>
</dbReference>
<evidence type="ECO:0000313" key="2">
    <source>
        <dbReference type="EMBL" id="KAK3346314.1"/>
    </source>
</evidence>
<reference evidence="2" key="1">
    <citation type="journal article" date="2023" name="Mol. Phylogenet. Evol.">
        <title>Genome-scale phylogeny and comparative genomics of the fungal order Sordariales.</title>
        <authorList>
            <person name="Hensen N."/>
            <person name="Bonometti L."/>
            <person name="Westerberg I."/>
            <person name="Brannstrom I.O."/>
            <person name="Guillou S."/>
            <person name="Cros-Aarteil S."/>
            <person name="Calhoun S."/>
            <person name="Haridas S."/>
            <person name="Kuo A."/>
            <person name="Mondo S."/>
            <person name="Pangilinan J."/>
            <person name="Riley R."/>
            <person name="LaButti K."/>
            <person name="Andreopoulos B."/>
            <person name="Lipzen A."/>
            <person name="Chen C."/>
            <person name="Yan M."/>
            <person name="Daum C."/>
            <person name="Ng V."/>
            <person name="Clum A."/>
            <person name="Steindorff A."/>
            <person name="Ohm R.A."/>
            <person name="Martin F."/>
            <person name="Silar P."/>
            <person name="Natvig D.O."/>
            <person name="Lalanne C."/>
            <person name="Gautier V."/>
            <person name="Ament-Velasquez S.L."/>
            <person name="Kruys A."/>
            <person name="Hutchinson M.I."/>
            <person name="Powell A.J."/>
            <person name="Barry K."/>
            <person name="Miller A.N."/>
            <person name="Grigoriev I.V."/>
            <person name="Debuchy R."/>
            <person name="Gladieux P."/>
            <person name="Hiltunen Thoren M."/>
            <person name="Johannesson H."/>
        </authorList>
    </citation>
    <scope>NUCLEOTIDE SEQUENCE</scope>
    <source>
        <strain evidence="2">CBS 955.72</strain>
    </source>
</reference>
<sequence>METLLIPTRPTPLANIPAELMLLCVEDLSTSDVLKVAKTCRSLAHLLLPVLYQRDRRFDQRHAIAHGVSTILLGTLRRVVAADPRVSFEVLLPLGTMAGPSGVSAVSPPFGAGRDPEPLVLAATRRDAMMAEFILRRGNGNPDMVSHPATATRGQTPMSAALRTALHRQGGACAKAVVMLLIKAFRARTDMATPNPTGHLELPVQLVLMAGAHQCQVHDDNGCVLDMVMALAGQADFSLAGIPADHLTSLIRNIRGDNLGELCYYGLMMAHGSPLPQL</sequence>
<dbReference type="PROSITE" id="PS50181">
    <property type="entry name" value="FBOX"/>
    <property type="match status" value="1"/>
</dbReference>
<comment type="caution">
    <text evidence="2">The sequence shown here is derived from an EMBL/GenBank/DDBJ whole genome shotgun (WGS) entry which is preliminary data.</text>
</comment>
<proteinExistence type="predicted"/>
<gene>
    <name evidence="2" type="ORF">B0T25DRAFT_612714</name>
</gene>
<reference evidence="2" key="2">
    <citation type="submission" date="2023-06" db="EMBL/GenBank/DDBJ databases">
        <authorList>
            <consortium name="Lawrence Berkeley National Laboratory"/>
            <person name="Haridas S."/>
            <person name="Hensen N."/>
            <person name="Bonometti L."/>
            <person name="Westerberg I."/>
            <person name="Brannstrom I.O."/>
            <person name="Guillou S."/>
            <person name="Cros-Aarteil S."/>
            <person name="Calhoun S."/>
            <person name="Kuo A."/>
            <person name="Mondo S."/>
            <person name="Pangilinan J."/>
            <person name="Riley R."/>
            <person name="Labutti K."/>
            <person name="Andreopoulos B."/>
            <person name="Lipzen A."/>
            <person name="Chen C."/>
            <person name="Yanf M."/>
            <person name="Daum C."/>
            <person name="Ng V."/>
            <person name="Clum A."/>
            <person name="Steindorff A."/>
            <person name="Ohm R."/>
            <person name="Martin F."/>
            <person name="Silar P."/>
            <person name="Natvig D."/>
            <person name="Lalanne C."/>
            <person name="Gautier V."/>
            <person name="Ament-Velasquez S.L."/>
            <person name="Kruys A."/>
            <person name="Hutchinson M.I."/>
            <person name="Powell A.J."/>
            <person name="Barry K."/>
            <person name="Miller A.N."/>
            <person name="Grigoriev I.V."/>
            <person name="Debuchy R."/>
            <person name="Gladieux P."/>
            <person name="Thoren M.H."/>
            <person name="Johannesson H."/>
        </authorList>
    </citation>
    <scope>NUCLEOTIDE SEQUENCE</scope>
    <source>
        <strain evidence="2">CBS 955.72</strain>
    </source>
</reference>
<feature type="domain" description="F-box" evidence="1">
    <location>
        <begin position="10"/>
        <end position="61"/>
    </location>
</feature>
<name>A0AAJ0HB21_9PEZI</name>
<organism evidence="2 3">
    <name type="scientific">Lasiosphaeria hispida</name>
    <dbReference type="NCBI Taxonomy" id="260671"/>
    <lineage>
        <taxon>Eukaryota</taxon>
        <taxon>Fungi</taxon>
        <taxon>Dikarya</taxon>
        <taxon>Ascomycota</taxon>
        <taxon>Pezizomycotina</taxon>
        <taxon>Sordariomycetes</taxon>
        <taxon>Sordariomycetidae</taxon>
        <taxon>Sordariales</taxon>
        <taxon>Lasiosphaeriaceae</taxon>
        <taxon>Lasiosphaeria</taxon>
    </lineage>
</organism>
<protein>
    <recommendedName>
        <fullName evidence="1">F-box domain-containing protein</fullName>
    </recommendedName>
</protein>
<evidence type="ECO:0000313" key="3">
    <source>
        <dbReference type="Proteomes" id="UP001275084"/>
    </source>
</evidence>